<dbReference type="OMA" id="TYFSHPR"/>
<reference evidence="3" key="2">
    <citation type="submission" date="2025-08" db="UniProtKB">
        <authorList>
            <consortium name="Ensembl"/>
        </authorList>
    </citation>
    <scope>IDENTIFICATION</scope>
</reference>
<reference evidence="3 4" key="1">
    <citation type="journal article" date="2011" name="Genome Biol. Evol.">
        <title>Integration of the genetic map and genome assembly of fugu facilitates insights into distinct features of genome evolution in teleosts and mammals.</title>
        <authorList>
            <person name="Kai W."/>
            <person name="Kikuchi K."/>
            <person name="Tohari S."/>
            <person name="Chew A.K."/>
            <person name="Tay A."/>
            <person name="Fujiwara A."/>
            <person name="Hosoya S."/>
            <person name="Suetake H."/>
            <person name="Naruse K."/>
            <person name="Brenner S."/>
            <person name="Suzuki Y."/>
            <person name="Venkatesh B."/>
        </authorList>
    </citation>
    <scope>NUCLEOTIDE SEQUENCE [LARGE SCALE GENOMIC DNA]</scope>
</reference>
<name>A0A674NPZ0_TAKRU</name>
<dbReference type="InParanoid" id="A0A674NPZ0"/>
<feature type="domain" description="HAT C-terminal dimerisation" evidence="1">
    <location>
        <begin position="643"/>
        <end position="712"/>
    </location>
</feature>
<dbReference type="PANTHER" id="PTHR45913:SF5">
    <property type="entry name" value="GENERAL TRANSCRIPTION FACTOR II-I REPEAT DOMAIN-CONTAINING PROTEIN 2A-LIKE PROTEIN"/>
    <property type="match status" value="1"/>
</dbReference>
<dbReference type="SUPFAM" id="SSF56219">
    <property type="entry name" value="DNase I-like"/>
    <property type="match status" value="1"/>
</dbReference>
<protein>
    <recommendedName>
        <fullName evidence="5">SPIN-DOC-like zinc-finger domain-containing protein</fullName>
    </recommendedName>
</protein>
<dbReference type="PANTHER" id="PTHR45913">
    <property type="entry name" value="EPM2A-INTERACTING PROTEIN 1"/>
    <property type="match status" value="1"/>
</dbReference>
<evidence type="ECO:0000313" key="3">
    <source>
        <dbReference type="Ensembl" id="ENSTRUP00000075418.1"/>
    </source>
</evidence>
<organism evidence="3 4">
    <name type="scientific">Takifugu rubripes</name>
    <name type="common">Japanese pufferfish</name>
    <name type="synonym">Fugu rubripes</name>
    <dbReference type="NCBI Taxonomy" id="31033"/>
    <lineage>
        <taxon>Eukaryota</taxon>
        <taxon>Metazoa</taxon>
        <taxon>Chordata</taxon>
        <taxon>Craniata</taxon>
        <taxon>Vertebrata</taxon>
        <taxon>Euteleostomi</taxon>
        <taxon>Actinopterygii</taxon>
        <taxon>Neopterygii</taxon>
        <taxon>Teleostei</taxon>
        <taxon>Neoteleostei</taxon>
        <taxon>Acanthomorphata</taxon>
        <taxon>Eupercaria</taxon>
        <taxon>Tetraodontiformes</taxon>
        <taxon>Tetradontoidea</taxon>
        <taxon>Tetraodontidae</taxon>
        <taxon>Takifugu</taxon>
    </lineage>
</organism>
<dbReference type="Proteomes" id="UP000005226">
    <property type="component" value="Chromosome 9"/>
</dbReference>
<dbReference type="Ensembl" id="ENSTRUT00000071492.1">
    <property type="protein sequence ID" value="ENSTRUP00000075418.1"/>
    <property type="gene ID" value="ENSTRUG00000026153.1"/>
</dbReference>
<keyword evidence="4" id="KW-1185">Reference proteome</keyword>
<dbReference type="Gene3D" id="3.60.10.10">
    <property type="entry name" value="Endonuclease/exonuclease/phosphatase"/>
    <property type="match status" value="1"/>
</dbReference>
<dbReference type="SUPFAM" id="SSF53098">
    <property type="entry name" value="Ribonuclease H-like"/>
    <property type="match status" value="1"/>
</dbReference>
<evidence type="ECO:0008006" key="5">
    <source>
        <dbReference type="Google" id="ProtNLM"/>
    </source>
</evidence>
<dbReference type="InterPro" id="IPR036691">
    <property type="entry name" value="Endo/exonu/phosph_ase_sf"/>
</dbReference>
<evidence type="ECO:0000259" key="1">
    <source>
        <dbReference type="Pfam" id="PF05699"/>
    </source>
</evidence>
<proteinExistence type="predicted"/>
<dbReference type="InterPro" id="IPR012337">
    <property type="entry name" value="RNaseH-like_sf"/>
</dbReference>
<dbReference type="GeneTree" id="ENSGT00940000163096"/>
<evidence type="ECO:0000259" key="2">
    <source>
        <dbReference type="Pfam" id="PF18658"/>
    </source>
</evidence>
<sequence>MIHPLSTTPPQSSPRWQIIQLSPSATGLSKISSPPIINHRSNQLFPIPVLITNRHRSGRNTSRTINHSVLASPSVQALTHTKLEDTSVSFGLLNIRSLTNKEHLIHDLLTDRNFNFLCITETWQQPNDLSSLNDSTPPDYTYFSHPRSHGRGGGIAVIHHQKWKILPLPSSSFEHLALTISGPTPTVIATIYPPPPSPTKRKVDAECRLFQEKWTNDFFFVEVKGKPVCLVCGEALAVMKKANLEHHYSTKHAKLDELKGQMRVDKVNALRRSLEAQQAAFIRPSSDRENITRASSRAGQSKTFSKRQFVSKNLFSLACDETTDITNTAQLAIFVRGIPTKFEIKEELLSFQAMHGTSKGEDLFSQVVVAMNNFELPFEKLSGIATDGAPAMVGTQKGLTALVKKEMSRLGLDPSDIVVCHCVIHQESLCAHSLKLNNVMKTVVSTINFIKSRGLNNRQFKELLSELESEYGDLVYHCEVRWLSRSNMLERFYTLREEVKHFMEMKGKPVMELSDGKFLSDLAFMVDITKHLSELNIKLQGPNQLVSSLLSNVKIFEVKLRLWQEQLERGNTVHFPTLQEQKPDVMTEYAGECAKLVQAFDERFHDVKNIQRELDMFATPFNVQPSDVPDKFQMEIIELQNNNELKAKYNNLSLLDFYKLYVSAEDFPILRRHALKFASLFGTTYRCEQFFSKLTLAKTRFRSRLTDPNLENQLRVASSSLPADIRCLSKEKQFQPSH</sequence>
<reference evidence="3" key="3">
    <citation type="submission" date="2025-09" db="UniProtKB">
        <authorList>
            <consortium name="Ensembl"/>
        </authorList>
    </citation>
    <scope>IDENTIFICATION</scope>
</reference>
<dbReference type="InterPro" id="IPR008906">
    <property type="entry name" value="HATC_C_dom"/>
</dbReference>
<dbReference type="AlphaFoldDB" id="A0A674NPZ0"/>
<feature type="domain" description="SPIN-DOC-like zinc-finger" evidence="2">
    <location>
        <begin position="211"/>
        <end position="268"/>
    </location>
</feature>
<dbReference type="Pfam" id="PF18658">
    <property type="entry name" value="zf-C2H2_12"/>
    <property type="match status" value="1"/>
</dbReference>
<accession>A0A674NPZ0</accession>
<dbReference type="GO" id="GO:0046983">
    <property type="term" value="F:protein dimerization activity"/>
    <property type="evidence" value="ECO:0007669"/>
    <property type="project" value="InterPro"/>
</dbReference>
<dbReference type="InterPro" id="IPR040647">
    <property type="entry name" value="SPIN-DOC_Znf-C2H2"/>
</dbReference>
<evidence type="ECO:0000313" key="4">
    <source>
        <dbReference type="Proteomes" id="UP000005226"/>
    </source>
</evidence>
<dbReference type="Pfam" id="PF05699">
    <property type="entry name" value="Dimer_Tnp_hAT"/>
    <property type="match status" value="1"/>
</dbReference>